<dbReference type="Proteomes" id="UP001211987">
    <property type="component" value="Unassembled WGS sequence"/>
</dbReference>
<dbReference type="EMBL" id="JAQLKE010000040">
    <property type="protein sequence ID" value="MDB7085454.1"/>
    <property type="molecule type" value="Genomic_DNA"/>
</dbReference>
<gene>
    <name evidence="2" type="ORF">PM738_16725</name>
</gene>
<dbReference type="RefSeq" id="WP_272019195.1">
    <property type="nucleotide sequence ID" value="NZ_CAXMZE010000003.1"/>
</dbReference>
<keyword evidence="1" id="KW-0812">Transmembrane</keyword>
<feature type="transmembrane region" description="Helical" evidence="1">
    <location>
        <begin position="49"/>
        <end position="73"/>
    </location>
</feature>
<evidence type="ECO:0000313" key="3">
    <source>
        <dbReference type="Proteomes" id="UP001211987"/>
    </source>
</evidence>
<keyword evidence="1" id="KW-1133">Transmembrane helix</keyword>
<organism evidence="2 3">
    <name type="scientific">Thomasclavelia ramosa</name>
    <dbReference type="NCBI Taxonomy" id="1547"/>
    <lineage>
        <taxon>Bacteria</taxon>
        <taxon>Bacillati</taxon>
        <taxon>Bacillota</taxon>
        <taxon>Erysipelotrichia</taxon>
        <taxon>Erysipelotrichales</taxon>
        <taxon>Coprobacillaceae</taxon>
        <taxon>Thomasclavelia</taxon>
    </lineage>
</organism>
<evidence type="ECO:0000313" key="2">
    <source>
        <dbReference type="EMBL" id="MDB7085454.1"/>
    </source>
</evidence>
<proteinExistence type="predicted"/>
<comment type="caution">
    <text evidence="2">The sequence shown here is derived from an EMBL/GenBank/DDBJ whole genome shotgun (WGS) entry which is preliminary data.</text>
</comment>
<sequence length="76" mass="9276">MKLENEELLLSYLKNEEELIQIIIDSKNSFESWKQVVDMWKKVKKEIMMILIVSLMFFIFALLQELVQIFTFFSFY</sequence>
<protein>
    <submittedName>
        <fullName evidence="2">Uncharacterized protein</fullName>
    </submittedName>
</protein>
<dbReference type="AlphaFoldDB" id="A0AB35ILW6"/>
<reference evidence="2" key="1">
    <citation type="submission" date="2023-01" db="EMBL/GenBank/DDBJ databases">
        <title>Human gut microbiome strain richness.</title>
        <authorList>
            <person name="Chen-Liaw A."/>
        </authorList>
    </citation>
    <scope>NUCLEOTIDE SEQUENCE</scope>
    <source>
        <strain evidence="2">1001217st2_G6_1001217B_191108</strain>
    </source>
</reference>
<name>A0AB35ILW6_9FIRM</name>
<evidence type="ECO:0000256" key="1">
    <source>
        <dbReference type="SAM" id="Phobius"/>
    </source>
</evidence>
<keyword evidence="1" id="KW-0472">Membrane</keyword>
<accession>A0AB35ILW6</accession>